<dbReference type="EMBL" id="JFJN01000003">
    <property type="protein sequence ID" value="EZH84199.1"/>
    <property type="molecule type" value="Genomic_DNA"/>
</dbReference>
<evidence type="ECO:0000313" key="4">
    <source>
        <dbReference type="Proteomes" id="UP000023842"/>
    </source>
</evidence>
<gene>
    <name evidence="2" type="ORF">AU05_10845</name>
    <name evidence="3" type="ORF">SAMN05216601_102153</name>
</gene>
<evidence type="ECO:0000259" key="1">
    <source>
        <dbReference type="Pfam" id="PF05117"/>
    </source>
</evidence>
<reference evidence="2" key="1">
    <citation type="journal article" date="2014" name="Genome Announc.">
        <title>Draft Genome Sequences of the Alga-Degrading Bacteria Aeromonas hydrophila Strain AD9 and Pseudomonas pseudoalcaligenes Strain AD6.</title>
        <authorList>
            <person name="Barney B.M."/>
            <person name="Lenneman E.M."/>
        </authorList>
    </citation>
    <scope>NUCLEOTIDE SEQUENCE</scope>
    <source>
        <strain evidence="2">AD6</strain>
    </source>
</reference>
<evidence type="ECO:0000313" key="5">
    <source>
        <dbReference type="Proteomes" id="UP000182400"/>
    </source>
</evidence>
<reference evidence="3 5" key="4">
    <citation type="submission" date="2016-10" db="EMBL/GenBank/DDBJ databases">
        <authorList>
            <person name="de Groot N.N."/>
        </authorList>
    </citation>
    <scope>NUCLEOTIDE SEQUENCE [LARGE SCALE GENOMIC DNA]</scope>
    <source>
        <strain evidence="3 5">CCUG 59231</strain>
    </source>
</reference>
<organism evidence="3 5">
    <name type="scientific">Ectopseudomonas composti</name>
    <dbReference type="NCBI Taxonomy" id="658457"/>
    <lineage>
        <taxon>Bacteria</taxon>
        <taxon>Pseudomonadati</taxon>
        <taxon>Pseudomonadota</taxon>
        <taxon>Gammaproteobacteria</taxon>
        <taxon>Pseudomonadales</taxon>
        <taxon>Pseudomonadaceae</taxon>
        <taxon>Ectopseudomonas</taxon>
    </lineage>
</organism>
<evidence type="ECO:0000313" key="2">
    <source>
        <dbReference type="EMBL" id="EZH84199.1"/>
    </source>
</evidence>
<dbReference type="Pfam" id="PF05117">
    <property type="entry name" value="DUF695"/>
    <property type="match status" value="1"/>
</dbReference>
<sequence>MAPTERIWSVAKATIEGKPIIYKFIADAPPLNIQHTMPWLTVISWKYEAAQNNGLPPARINKEMIRLEDGLETIGGNGSVYLDAYTATGNGLKEFVYYIADREAFMANLNQALSDHPAYPIEINFYEDPEWSDLAKLHQSMSTVH</sequence>
<dbReference type="AlphaFoldDB" id="A0A1I5K557"/>
<reference evidence="2" key="3">
    <citation type="submission" date="2014-03" db="EMBL/GenBank/DDBJ databases">
        <authorList>
            <person name="Barney B.M."/>
            <person name="Lenneman E.M."/>
        </authorList>
    </citation>
    <scope>NUCLEOTIDE SEQUENCE</scope>
    <source>
        <strain evidence="2">AD6</strain>
    </source>
</reference>
<feature type="domain" description="DUF695" evidence="1">
    <location>
        <begin position="8"/>
        <end position="132"/>
    </location>
</feature>
<dbReference type="OrthoDB" id="9151249at2"/>
<proteinExistence type="predicted"/>
<dbReference type="Proteomes" id="UP000182400">
    <property type="component" value="Unassembled WGS sequence"/>
</dbReference>
<dbReference type="Proteomes" id="UP000023842">
    <property type="component" value="Unassembled WGS sequence"/>
</dbReference>
<dbReference type="RefSeq" id="WP_036998583.1">
    <property type="nucleotide sequence ID" value="NZ_FOWP01000002.1"/>
</dbReference>
<reference evidence="4" key="2">
    <citation type="journal article" date="2014" name="Genome Announc.">
        <title>Draft Genome Sequence of the algae degrading bacterium Pseudomonas mendocina AD6.</title>
        <authorList>
            <person name="Barney B.M."/>
            <person name="Lenneman E.M."/>
        </authorList>
    </citation>
    <scope>NUCLEOTIDE SEQUENCE [LARGE SCALE GENOMIC DNA]</scope>
    <source>
        <strain evidence="4">AD6</strain>
    </source>
</reference>
<evidence type="ECO:0000313" key="3">
    <source>
        <dbReference type="EMBL" id="SFO79883.1"/>
    </source>
</evidence>
<keyword evidence="4" id="KW-1185">Reference proteome</keyword>
<protein>
    <recommendedName>
        <fullName evidence="1">DUF695 domain-containing protein</fullName>
    </recommendedName>
</protein>
<dbReference type="EMBL" id="FOWP01000002">
    <property type="protein sequence ID" value="SFO79883.1"/>
    <property type="molecule type" value="Genomic_DNA"/>
</dbReference>
<name>A0A1I5K557_9GAMM</name>
<accession>A0A1I5K557</accession>
<dbReference type="InterPro" id="IPR016097">
    <property type="entry name" value="DUF695"/>
</dbReference>